<evidence type="ECO:0000256" key="3">
    <source>
        <dbReference type="ARBA" id="ARBA00022723"/>
    </source>
</evidence>
<feature type="transmembrane region" description="Helical" evidence="7">
    <location>
        <begin position="15"/>
        <end position="33"/>
    </location>
</feature>
<accession>A0A2N3MZ65</accession>
<evidence type="ECO:0000256" key="1">
    <source>
        <dbReference type="ARBA" id="ARBA00001971"/>
    </source>
</evidence>
<evidence type="ECO:0000256" key="4">
    <source>
        <dbReference type="ARBA" id="ARBA00023004"/>
    </source>
</evidence>
<dbReference type="STRING" id="41688.A0A2N3MZ65"/>
<dbReference type="SUPFAM" id="SSF48264">
    <property type="entry name" value="Cytochrome P450"/>
    <property type="match status" value="1"/>
</dbReference>
<dbReference type="GO" id="GO:0016705">
    <property type="term" value="F:oxidoreductase activity, acting on paired donors, with incorporation or reduction of molecular oxygen"/>
    <property type="evidence" value="ECO:0007669"/>
    <property type="project" value="InterPro"/>
</dbReference>
<name>A0A2N3MZ65_9PEZI</name>
<reference evidence="8 9" key="1">
    <citation type="journal article" date="2017" name="G3 (Bethesda)">
        <title>First Draft Genome Sequence of the Pathogenic Fungus Lomentospora prolificans (Formerly Scedosporium prolificans).</title>
        <authorList>
            <person name="Luo R."/>
            <person name="Zimin A."/>
            <person name="Workman R."/>
            <person name="Fan Y."/>
            <person name="Pertea G."/>
            <person name="Grossman N."/>
            <person name="Wear M.P."/>
            <person name="Jia B."/>
            <person name="Miller H."/>
            <person name="Casadevall A."/>
            <person name="Timp W."/>
            <person name="Zhang S.X."/>
            <person name="Salzberg S.L."/>
        </authorList>
    </citation>
    <scope>NUCLEOTIDE SEQUENCE [LARGE SCALE GENOMIC DNA]</scope>
    <source>
        <strain evidence="8 9">JHH-5317</strain>
    </source>
</reference>
<organism evidence="8 9">
    <name type="scientific">Lomentospora prolificans</name>
    <dbReference type="NCBI Taxonomy" id="41688"/>
    <lineage>
        <taxon>Eukaryota</taxon>
        <taxon>Fungi</taxon>
        <taxon>Dikarya</taxon>
        <taxon>Ascomycota</taxon>
        <taxon>Pezizomycotina</taxon>
        <taxon>Sordariomycetes</taxon>
        <taxon>Hypocreomycetidae</taxon>
        <taxon>Microascales</taxon>
        <taxon>Microascaceae</taxon>
        <taxon>Lomentospora</taxon>
    </lineage>
</organism>
<keyword evidence="4 5" id="KW-0408">Iron</keyword>
<keyword evidence="7" id="KW-1133">Transmembrane helix</keyword>
<keyword evidence="2 5" id="KW-0349">Heme</keyword>
<evidence type="ECO:0000313" key="8">
    <source>
        <dbReference type="EMBL" id="PKS05462.1"/>
    </source>
</evidence>
<evidence type="ECO:0000256" key="5">
    <source>
        <dbReference type="PIRSR" id="PIRSR602401-1"/>
    </source>
</evidence>
<dbReference type="InterPro" id="IPR036396">
    <property type="entry name" value="Cyt_P450_sf"/>
</dbReference>
<evidence type="ECO:0000256" key="6">
    <source>
        <dbReference type="RuleBase" id="RU000461"/>
    </source>
</evidence>
<dbReference type="InParanoid" id="A0A2N3MZ65"/>
<keyword evidence="7" id="KW-0472">Membrane</keyword>
<evidence type="ECO:0000313" key="9">
    <source>
        <dbReference type="Proteomes" id="UP000233524"/>
    </source>
</evidence>
<gene>
    <name evidence="8" type="ORF">jhhlp_008839</name>
</gene>
<dbReference type="VEuPathDB" id="FungiDB:jhhlp_008839"/>
<comment type="similarity">
    <text evidence="6">Belongs to the cytochrome P450 family.</text>
</comment>
<dbReference type="PANTHER" id="PTHR24305:SF229">
    <property type="entry name" value="P450, PUTATIVE (EUROFUNG)-RELATED"/>
    <property type="match status" value="1"/>
</dbReference>
<feature type="transmembrane region" description="Helical" evidence="7">
    <location>
        <begin position="216"/>
        <end position="233"/>
    </location>
</feature>
<dbReference type="GO" id="GO:0004497">
    <property type="term" value="F:monooxygenase activity"/>
    <property type="evidence" value="ECO:0007669"/>
    <property type="project" value="UniProtKB-KW"/>
</dbReference>
<evidence type="ECO:0000256" key="2">
    <source>
        <dbReference type="ARBA" id="ARBA00022617"/>
    </source>
</evidence>
<dbReference type="CDD" id="cd11060">
    <property type="entry name" value="CYP57A1-like"/>
    <property type="match status" value="1"/>
</dbReference>
<dbReference type="AlphaFoldDB" id="A0A2N3MZ65"/>
<dbReference type="EMBL" id="NLAX01001623">
    <property type="protein sequence ID" value="PKS05462.1"/>
    <property type="molecule type" value="Genomic_DNA"/>
</dbReference>
<keyword evidence="9" id="KW-1185">Reference proteome</keyword>
<keyword evidence="6" id="KW-0503">Monooxygenase</keyword>
<keyword evidence="3 5" id="KW-0479">Metal-binding</keyword>
<keyword evidence="7" id="KW-0812">Transmembrane</keyword>
<dbReference type="InterPro" id="IPR001128">
    <property type="entry name" value="Cyt_P450"/>
</dbReference>
<dbReference type="InterPro" id="IPR050121">
    <property type="entry name" value="Cytochrome_P450_monoxygenase"/>
</dbReference>
<keyword evidence="6" id="KW-0560">Oxidoreductase</keyword>
<dbReference type="PROSITE" id="PS00086">
    <property type="entry name" value="CYTOCHROME_P450"/>
    <property type="match status" value="1"/>
</dbReference>
<protein>
    <recommendedName>
        <fullName evidence="10">Cytochrome P450</fullName>
    </recommendedName>
</protein>
<dbReference type="PANTHER" id="PTHR24305">
    <property type="entry name" value="CYTOCHROME P450"/>
    <property type="match status" value="1"/>
</dbReference>
<dbReference type="FunFam" id="1.10.630.10:FF:000050">
    <property type="entry name" value="Cytochrome P450 monooxygenase"/>
    <property type="match status" value="1"/>
</dbReference>
<sequence>MIHQSLSSSFLSLPLYFLIPGLLSAYWAYWIIYSRWFHPLAKYPGPFLASISRLWIVLQIKNAHAEKTQRRLHEKYGPIVRIAPNEVAISDPTALRSIYAINSGFTKTDFYTPWRPTWCKYPDAFTALDEQVHSSRRKIVNNLYSMSNIVRSEESIDVCTSMLMTKMEEFARRGDVIDLAKWSQMYAFDVIGQLFFSRMFGFMETMRDHRGYIQSLDLLLPVLCAASVMPTYMRPVFLLGGAMIPRVFKALKSIGDIEKAADLCISERQELLSKDKDVEKNDILSSLFDIMREKGDKVDFGHTEIKVEVYVALFAGSDTTAAAVSSILYHLMKNGSAYKKLTEEIDGATREGRLSDPVRYHEAVKLPYLLACCKEGMRLHPSVGLTIPREVPAGGREICGQRFPGGVRVGVNAAVLHFNKDIFGEDADQFNPDRWFRDDAENMDRYMFQFGGGSRTCIGKNISLCEMYKMIPQLLRAFHIELAQPNKEWETHNFWFNKPSKVYTRVSKRPNPTTA</sequence>
<dbReference type="FunCoup" id="A0A2N3MZ65">
    <property type="interactions" value="1405"/>
</dbReference>
<dbReference type="PRINTS" id="PR00385">
    <property type="entry name" value="P450"/>
</dbReference>
<feature type="binding site" description="axial binding residue" evidence="5">
    <location>
        <position position="457"/>
    </location>
    <ligand>
        <name>heme</name>
        <dbReference type="ChEBI" id="CHEBI:30413"/>
    </ligand>
    <ligandPart>
        <name>Fe</name>
        <dbReference type="ChEBI" id="CHEBI:18248"/>
    </ligandPart>
</feature>
<evidence type="ECO:0000256" key="7">
    <source>
        <dbReference type="SAM" id="Phobius"/>
    </source>
</evidence>
<comment type="caution">
    <text evidence="8">The sequence shown here is derived from an EMBL/GenBank/DDBJ whole genome shotgun (WGS) entry which is preliminary data.</text>
</comment>
<dbReference type="PRINTS" id="PR00463">
    <property type="entry name" value="EP450I"/>
</dbReference>
<dbReference type="GO" id="GO:0005506">
    <property type="term" value="F:iron ion binding"/>
    <property type="evidence" value="ECO:0007669"/>
    <property type="project" value="InterPro"/>
</dbReference>
<dbReference type="Gene3D" id="1.10.630.10">
    <property type="entry name" value="Cytochrome P450"/>
    <property type="match status" value="1"/>
</dbReference>
<proteinExistence type="inferred from homology"/>
<dbReference type="GO" id="GO:0020037">
    <property type="term" value="F:heme binding"/>
    <property type="evidence" value="ECO:0007669"/>
    <property type="project" value="InterPro"/>
</dbReference>
<comment type="cofactor">
    <cofactor evidence="1 5">
        <name>heme</name>
        <dbReference type="ChEBI" id="CHEBI:30413"/>
    </cofactor>
</comment>
<dbReference type="InterPro" id="IPR002401">
    <property type="entry name" value="Cyt_P450_E_grp-I"/>
</dbReference>
<dbReference type="Proteomes" id="UP000233524">
    <property type="component" value="Unassembled WGS sequence"/>
</dbReference>
<evidence type="ECO:0008006" key="10">
    <source>
        <dbReference type="Google" id="ProtNLM"/>
    </source>
</evidence>
<dbReference type="OrthoDB" id="3934656at2759"/>
<dbReference type="InterPro" id="IPR017972">
    <property type="entry name" value="Cyt_P450_CS"/>
</dbReference>
<dbReference type="Pfam" id="PF00067">
    <property type="entry name" value="p450"/>
    <property type="match status" value="1"/>
</dbReference>